<comment type="caution">
    <text evidence="1">The sequence shown here is derived from an EMBL/GenBank/DDBJ whole genome shotgun (WGS) entry which is preliminary data.</text>
</comment>
<protein>
    <recommendedName>
        <fullName evidence="3">Large polyvalent protein-associated domain-containing protein</fullName>
    </recommendedName>
</protein>
<dbReference type="EMBL" id="BPNI01000004">
    <property type="protein sequence ID" value="GJA39697.1"/>
    <property type="molecule type" value="Genomic_DNA"/>
</dbReference>
<sequence length="155" mass="17078">MKQPYYRIPVFNAGFYLFTGPSQRVKDFLEPRLLPCSYESVCRDLDECGGYSLAYTVKDGVENLLWVPDMEDSIVLFHEALHCGFNILKRVGVPADGNNQEAIAYLQGEIVRGARKVAAKYRYKGKAPGEEPAAGVAQGSGKVCSSHRISQEATA</sequence>
<dbReference type="RefSeq" id="WP_223945591.1">
    <property type="nucleotide sequence ID" value="NZ_BPNI01000004.1"/>
</dbReference>
<dbReference type="AlphaFoldDB" id="A0AAV4YEQ3"/>
<evidence type="ECO:0000313" key="2">
    <source>
        <dbReference type="Proteomes" id="UP000886939"/>
    </source>
</evidence>
<dbReference type="Proteomes" id="UP000886939">
    <property type="component" value="Unassembled WGS sequence"/>
</dbReference>
<reference evidence="1" key="1">
    <citation type="submission" date="2021-07" db="EMBL/GenBank/DDBJ databases">
        <title>Draft genome sequence of carbapenem-resistant Aeromonas spp. in Japan.</title>
        <authorList>
            <person name="Maehana S."/>
            <person name="Suzuki M."/>
            <person name="Kitasato H."/>
        </authorList>
    </citation>
    <scope>NUCLEOTIDE SEQUENCE</scope>
    <source>
        <strain evidence="1">KAM343</strain>
    </source>
</reference>
<accession>A0AAV4YEQ3</accession>
<name>A0AAV4YEQ3_AERCA</name>
<evidence type="ECO:0008006" key="3">
    <source>
        <dbReference type="Google" id="ProtNLM"/>
    </source>
</evidence>
<gene>
    <name evidence="1" type="ORF">KAM343_04930</name>
</gene>
<organism evidence="1 2">
    <name type="scientific">Aeromonas caviae</name>
    <name type="common">Aeromonas punctata</name>
    <dbReference type="NCBI Taxonomy" id="648"/>
    <lineage>
        <taxon>Bacteria</taxon>
        <taxon>Pseudomonadati</taxon>
        <taxon>Pseudomonadota</taxon>
        <taxon>Gammaproteobacteria</taxon>
        <taxon>Aeromonadales</taxon>
        <taxon>Aeromonadaceae</taxon>
        <taxon>Aeromonas</taxon>
    </lineage>
</organism>
<evidence type="ECO:0000313" key="1">
    <source>
        <dbReference type="EMBL" id="GJA39697.1"/>
    </source>
</evidence>
<proteinExistence type="predicted"/>